<dbReference type="InterPro" id="IPR027417">
    <property type="entry name" value="P-loop_NTPase"/>
</dbReference>
<dbReference type="EMBL" id="LT629688">
    <property type="protein sequence ID" value="SDD34006.1"/>
    <property type="molecule type" value="Genomic_DNA"/>
</dbReference>
<feature type="transmembrane region" description="Helical" evidence="8">
    <location>
        <begin position="947"/>
        <end position="967"/>
    </location>
</feature>
<evidence type="ECO:0000259" key="10">
    <source>
        <dbReference type="PROSITE" id="PS50929"/>
    </source>
</evidence>
<dbReference type="CDD" id="cd03228">
    <property type="entry name" value="ABCC_MRP_Like"/>
    <property type="match status" value="1"/>
</dbReference>
<dbReference type="SMART" id="SM00382">
    <property type="entry name" value="AAA"/>
    <property type="match status" value="2"/>
</dbReference>
<feature type="region of interest" description="Disordered" evidence="7">
    <location>
        <begin position="548"/>
        <end position="591"/>
    </location>
</feature>
<keyword evidence="6 8" id="KW-0472">Membrane</keyword>
<dbReference type="InterPro" id="IPR036640">
    <property type="entry name" value="ABC1_TM_sf"/>
</dbReference>
<feature type="compositionally biased region" description="Gly residues" evidence="7">
    <location>
        <begin position="679"/>
        <end position="689"/>
    </location>
</feature>
<dbReference type="PANTHER" id="PTHR24221">
    <property type="entry name" value="ATP-BINDING CASSETTE SUB-FAMILY B"/>
    <property type="match status" value="1"/>
</dbReference>
<dbReference type="GO" id="GO:0005886">
    <property type="term" value="C:plasma membrane"/>
    <property type="evidence" value="ECO:0007669"/>
    <property type="project" value="UniProtKB-SubCell"/>
</dbReference>
<feature type="transmembrane region" description="Helical" evidence="8">
    <location>
        <begin position="20"/>
        <end position="41"/>
    </location>
</feature>
<keyword evidence="5 8" id="KW-1133">Transmembrane helix</keyword>
<feature type="transmembrane region" description="Helical" evidence="8">
    <location>
        <begin position="973"/>
        <end position="993"/>
    </location>
</feature>
<dbReference type="OrthoDB" id="9806127at2"/>
<dbReference type="InterPro" id="IPR003593">
    <property type="entry name" value="AAA+_ATPase"/>
</dbReference>
<evidence type="ECO:0000313" key="12">
    <source>
        <dbReference type="Proteomes" id="UP000198546"/>
    </source>
</evidence>
<proteinExistence type="predicted"/>
<organism evidence="11 12">
    <name type="scientific">Auraticoccus monumenti</name>
    <dbReference type="NCBI Taxonomy" id="675864"/>
    <lineage>
        <taxon>Bacteria</taxon>
        <taxon>Bacillati</taxon>
        <taxon>Actinomycetota</taxon>
        <taxon>Actinomycetes</taxon>
        <taxon>Propionibacteriales</taxon>
        <taxon>Propionibacteriaceae</taxon>
        <taxon>Auraticoccus</taxon>
    </lineage>
</organism>
<accession>A0A1G6TZZ4</accession>
<evidence type="ECO:0000256" key="1">
    <source>
        <dbReference type="ARBA" id="ARBA00004651"/>
    </source>
</evidence>
<dbReference type="Gene3D" id="3.40.50.300">
    <property type="entry name" value="P-loop containing nucleotide triphosphate hydrolases"/>
    <property type="match status" value="2"/>
</dbReference>
<keyword evidence="4 11" id="KW-0067">ATP-binding</keyword>
<evidence type="ECO:0000256" key="8">
    <source>
        <dbReference type="SAM" id="Phobius"/>
    </source>
</evidence>
<protein>
    <submittedName>
        <fullName evidence="11">ATP-binding cassette, subfamily C, CydCD</fullName>
    </submittedName>
</protein>
<dbReference type="STRING" id="675864.SAMN04489747_0743"/>
<evidence type="ECO:0000256" key="7">
    <source>
        <dbReference type="SAM" id="MobiDB-lite"/>
    </source>
</evidence>
<feature type="transmembrane region" description="Helical" evidence="8">
    <location>
        <begin position="159"/>
        <end position="179"/>
    </location>
</feature>
<reference evidence="11 12" key="1">
    <citation type="submission" date="2016-10" db="EMBL/GenBank/DDBJ databases">
        <authorList>
            <person name="de Groot N.N."/>
        </authorList>
    </citation>
    <scope>NUCLEOTIDE SEQUENCE [LARGE SCALE GENOMIC DNA]</scope>
    <source>
        <strain evidence="11 12">MON 2.2</strain>
    </source>
</reference>
<dbReference type="PANTHER" id="PTHR24221:SF590">
    <property type="entry name" value="COMPONENT LINKED WITH THE ASSEMBLY OF CYTOCHROME' TRANSPORT TRANSMEMBRANE ATP-BINDING PROTEIN ABC TRANSPORTER CYDD-RELATED"/>
    <property type="match status" value="1"/>
</dbReference>
<feature type="transmembrane region" description="Helical" evidence="8">
    <location>
        <begin position="272"/>
        <end position="289"/>
    </location>
</feature>
<dbReference type="PROSITE" id="PS50929">
    <property type="entry name" value="ABC_TM1F"/>
    <property type="match status" value="2"/>
</dbReference>
<comment type="subcellular location">
    <subcellularLocation>
        <location evidence="1">Cell membrane</location>
        <topology evidence="1">Multi-pass membrane protein</topology>
    </subcellularLocation>
</comment>
<feature type="transmembrane region" description="Helical" evidence="8">
    <location>
        <begin position="728"/>
        <end position="751"/>
    </location>
</feature>
<dbReference type="InterPro" id="IPR039421">
    <property type="entry name" value="Type_1_exporter"/>
</dbReference>
<dbReference type="CDD" id="cd18584">
    <property type="entry name" value="ABC_6TM_AarD_CydD"/>
    <property type="match status" value="1"/>
</dbReference>
<dbReference type="InterPro" id="IPR014216">
    <property type="entry name" value="ABC_transptr_CydD"/>
</dbReference>
<dbReference type="Proteomes" id="UP000198546">
    <property type="component" value="Chromosome i"/>
</dbReference>
<evidence type="ECO:0000256" key="6">
    <source>
        <dbReference type="ARBA" id="ARBA00023136"/>
    </source>
</evidence>
<dbReference type="GO" id="GO:0045454">
    <property type="term" value="P:cell redox homeostasis"/>
    <property type="evidence" value="ECO:0007669"/>
    <property type="project" value="InterPro"/>
</dbReference>
<feature type="region of interest" description="Disordered" evidence="7">
    <location>
        <begin position="648"/>
        <end position="719"/>
    </location>
</feature>
<feature type="domain" description="ABC transmembrane type-1" evidence="10">
    <location>
        <begin position="724"/>
        <end position="1004"/>
    </location>
</feature>
<keyword evidence="2 8" id="KW-0812">Transmembrane</keyword>
<dbReference type="InterPro" id="IPR003439">
    <property type="entry name" value="ABC_transporter-like_ATP-bd"/>
</dbReference>
<dbReference type="AlphaFoldDB" id="A0A1G6TZZ4"/>
<dbReference type="PROSITE" id="PS50893">
    <property type="entry name" value="ABC_TRANSPORTER_2"/>
    <property type="match status" value="2"/>
</dbReference>
<dbReference type="GO" id="GO:0016887">
    <property type="term" value="F:ATP hydrolysis activity"/>
    <property type="evidence" value="ECO:0007669"/>
    <property type="project" value="InterPro"/>
</dbReference>
<evidence type="ECO:0000259" key="9">
    <source>
        <dbReference type="PROSITE" id="PS50893"/>
    </source>
</evidence>
<feature type="compositionally biased region" description="Low complexity" evidence="7">
    <location>
        <begin position="549"/>
        <end position="561"/>
    </location>
</feature>
<dbReference type="InterPro" id="IPR014223">
    <property type="entry name" value="ABC_CydC/D"/>
</dbReference>
<dbReference type="Pfam" id="PF00005">
    <property type="entry name" value="ABC_tran"/>
    <property type="match status" value="2"/>
</dbReference>
<dbReference type="GO" id="GO:0042883">
    <property type="term" value="P:cysteine transport"/>
    <property type="evidence" value="ECO:0007669"/>
    <property type="project" value="InterPro"/>
</dbReference>
<dbReference type="RefSeq" id="WP_090590756.1">
    <property type="nucleotide sequence ID" value="NZ_LT629688.1"/>
</dbReference>
<feature type="transmembrane region" description="Helical" evidence="8">
    <location>
        <begin position="837"/>
        <end position="856"/>
    </location>
</feature>
<feature type="transmembrane region" description="Helical" evidence="8">
    <location>
        <begin position="757"/>
        <end position="777"/>
    </location>
</feature>
<dbReference type="GO" id="GO:0005524">
    <property type="term" value="F:ATP binding"/>
    <property type="evidence" value="ECO:0007669"/>
    <property type="project" value="UniProtKB-KW"/>
</dbReference>
<feature type="domain" description="ABC transporter" evidence="9">
    <location>
        <begin position="344"/>
        <end position="573"/>
    </location>
</feature>
<dbReference type="NCBIfam" id="TIGR02857">
    <property type="entry name" value="CydD"/>
    <property type="match status" value="1"/>
</dbReference>
<feature type="domain" description="ABC transmembrane type-1" evidence="10">
    <location>
        <begin position="21"/>
        <end position="301"/>
    </location>
</feature>
<dbReference type="SUPFAM" id="SSF90123">
    <property type="entry name" value="ABC transporter transmembrane region"/>
    <property type="match status" value="2"/>
</dbReference>
<dbReference type="InterPro" id="IPR017871">
    <property type="entry name" value="ABC_transporter-like_CS"/>
</dbReference>
<evidence type="ECO:0000256" key="2">
    <source>
        <dbReference type="ARBA" id="ARBA00022692"/>
    </source>
</evidence>
<dbReference type="Gene3D" id="1.20.1560.10">
    <property type="entry name" value="ABC transporter type 1, transmembrane domain"/>
    <property type="match status" value="2"/>
</dbReference>
<sequence>MAGPVDPRLLRRSRDTRGAIAALVGVGVLQAGTVIVQAWLLAQVVADLVGGGPLTDHTRGLALLGLSFVVRGALAAVQQWAASRASARVKSQLRAELVRARLDRPFDTSTSGGAFNTLVTRGVDALDGWFAGYLPQLVLAVVVPVMVGLAIGWADPTSLVVVVLTLPLIPVFMVLVGLVTRDRLDAGWRAQARLGHHFADLVAGLPTLQVLGRARAQVEGLRRVEARHEAATLQTLRVAFLSALVLELLATLSVALVAVGIGLRVVDGEMPLVLGLMVLVLAPEVYLPLRQVGSRYHDAVDGMAAAEQAFSLLDGDPEQGAPEEVAGSRPAWPDVAGADRFEVLSVEGVSLARGDRTVVEGLDLVLRPGEVVAVAGPSGVGKSTLMTALLGHLAPTAGRIALDGVDLTALDRDRWRRLVAWVGQDADLWPSTVGENVAMGAPGAPVGRVRRALDLADATDLPVDAVVAPDGTGLSAGERRRVALARALLAIDCGGARLLLLDEPTAGLDVDTEAGVVRSLRSLGVAVLVVSHRIPVLAAADRVLHLTHPSTPSTTDSADTPTTPPVPGTATTPDANAGAPVPDPAATPDADAYADVTVPDARASTTVGTAGAAATLGTATTVPAAPATSRSSLTLTDPAATTPDRATALATSPADGGGADGEPRVTTGPGAFQPVPEGGAPGTVSGSGGRWENSSEERGGGSTGRDTVPGAPPVPHLPTKRLTAGATALAVGAATAGVALMATSAWLLARASEQPPVLYLMVAVTGVRFFGLSRGVLRYLDRLASHRLGLRHQAAARLRSYTGLAGSDLLGRRLGDLVSRLVLDTESAQDRVVRVRLPLLAAWTVGGLAVVGFGLLVPAAGAVLAVHLLLAGLVWPVLAARVSARDDARVARLRGWLAEQVLLVHRHAALLHTTRHEREPLAEVRSRDAAVRRTEERAARARGLGQLAAFATLGVTEVALLVVGARAVAAGELAPIVLAVLALTPLALHELLLPLSDTLQTRMRVRAALARVDEVAATPPLRVPEVPALGRPGLRLERLLVGRDRPLLDPLDLDVAPGARIVVVGPSGVGKSTLVATLLGRLAPLGGELAVGGPVGCLTQDAHLFDTTVAENVRLGRPDASAEEVRQVLAAVGLDLDPARMVGEHGARISGGEARRVALARLLLARPATVILDEPTEHLDADTARALLCDVDAIWSQAPVVAVSHQPEVFLEAWGDTVQVVTAVPVGSSWTSVGTS</sequence>
<feature type="transmembrane region" description="Helical" evidence="8">
    <location>
        <begin position="61"/>
        <end position="82"/>
    </location>
</feature>
<name>A0A1G6TZZ4_9ACTN</name>
<dbReference type="InterPro" id="IPR011527">
    <property type="entry name" value="ABC1_TM_dom"/>
</dbReference>
<gene>
    <name evidence="11" type="ORF">SAMN04489747_0743</name>
</gene>
<dbReference type="PROSITE" id="PS00211">
    <property type="entry name" value="ABC_TRANSPORTER_1"/>
    <property type="match status" value="2"/>
</dbReference>
<dbReference type="SUPFAM" id="SSF52540">
    <property type="entry name" value="P-loop containing nucleoside triphosphate hydrolases"/>
    <property type="match status" value="2"/>
</dbReference>
<evidence type="ECO:0000313" key="11">
    <source>
        <dbReference type="EMBL" id="SDD34006.1"/>
    </source>
</evidence>
<evidence type="ECO:0000256" key="5">
    <source>
        <dbReference type="ARBA" id="ARBA00022989"/>
    </source>
</evidence>
<dbReference type="GO" id="GO:0140359">
    <property type="term" value="F:ABC-type transporter activity"/>
    <property type="evidence" value="ECO:0007669"/>
    <property type="project" value="InterPro"/>
</dbReference>
<evidence type="ECO:0000256" key="4">
    <source>
        <dbReference type="ARBA" id="ARBA00022840"/>
    </source>
</evidence>
<feature type="transmembrane region" description="Helical" evidence="8">
    <location>
        <begin position="130"/>
        <end position="153"/>
    </location>
</feature>
<feature type="domain" description="ABC transporter" evidence="9">
    <location>
        <begin position="1021"/>
        <end position="1235"/>
    </location>
</feature>
<keyword evidence="12" id="KW-1185">Reference proteome</keyword>
<keyword evidence="3" id="KW-0547">Nucleotide-binding</keyword>
<dbReference type="Pfam" id="PF00664">
    <property type="entry name" value="ABC_membrane"/>
    <property type="match status" value="1"/>
</dbReference>
<dbReference type="NCBIfam" id="TIGR02868">
    <property type="entry name" value="CydC"/>
    <property type="match status" value="1"/>
</dbReference>
<feature type="transmembrane region" description="Helical" evidence="8">
    <location>
        <begin position="238"/>
        <end position="266"/>
    </location>
</feature>
<evidence type="ECO:0000256" key="3">
    <source>
        <dbReference type="ARBA" id="ARBA00022741"/>
    </source>
</evidence>
<feature type="transmembrane region" description="Helical" evidence="8">
    <location>
        <begin position="862"/>
        <end position="884"/>
    </location>
</feature>
<dbReference type="GO" id="GO:0034775">
    <property type="term" value="P:glutathione transmembrane transport"/>
    <property type="evidence" value="ECO:0007669"/>
    <property type="project" value="InterPro"/>
</dbReference>